<feature type="binding site" evidence="17">
    <location>
        <position position="282"/>
    </location>
    <ligand>
        <name>FAD</name>
        <dbReference type="ChEBI" id="CHEBI:57692"/>
    </ligand>
</feature>
<accession>A0A7R8W354</accession>
<dbReference type="PIRSF" id="PIRSF017205">
    <property type="entry name" value="ERO1"/>
    <property type="match status" value="1"/>
</dbReference>
<proteinExistence type="inferred from homology"/>
<feature type="disulfide bond" description="Redox-active" evidence="18">
    <location>
        <begin position="104"/>
        <end position="109"/>
    </location>
</feature>
<feature type="active site" description="Nucleophile" evidence="16">
    <location>
        <position position="385"/>
    </location>
</feature>
<keyword evidence="8" id="KW-0256">Endoplasmic reticulum</keyword>
<keyword evidence="15" id="KW-0676">Redox-active center</keyword>
<organism evidence="19">
    <name type="scientific">Cyprideis torosa</name>
    <dbReference type="NCBI Taxonomy" id="163714"/>
    <lineage>
        <taxon>Eukaryota</taxon>
        <taxon>Metazoa</taxon>
        <taxon>Ecdysozoa</taxon>
        <taxon>Arthropoda</taxon>
        <taxon>Crustacea</taxon>
        <taxon>Oligostraca</taxon>
        <taxon>Ostracoda</taxon>
        <taxon>Podocopa</taxon>
        <taxon>Podocopida</taxon>
        <taxon>Cytherocopina</taxon>
        <taxon>Cytheroidea</taxon>
        <taxon>Cytherideidae</taxon>
        <taxon>Cyprideis</taxon>
    </lineage>
</organism>
<dbReference type="InterPro" id="IPR007266">
    <property type="entry name" value="Ero1"/>
</dbReference>
<comment type="subunit">
    <text evidence="4">May function both as a monomer and a homodimer.</text>
</comment>
<protein>
    <submittedName>
        <fullName evidence="19">Uncharacterized protein</fullName>
    </submittedName>
</protein>
<gene>
    <name evidence="19" type="ORF">CTOB1V02_LOCUS1935</name>
</gene>
<evidence type="ECO:0000256" key="2">
    <source>
        <dbReference type="ARBA" id="ARBA00004367"/>
    </source>
</evidence>
<feature type="binding site" evidence="17">
    <location>
        <position position="194"/>
    </location>
    <ligand>
        <name>FAD</name>
        <dbReference type="ChEBI" id="CHEBI:57692"/>
    </ligand>
</feature>
<keyword evidence="11" id="KW-0560">Oxidoreductase</keyword>
<keyword evidence="14" id="KW-0325">Glycoprotein</keyword>
<comment type="subcellular location">
    <subcellularLocation>
        <location evidence="2">Endoplasmic reticulum membrane</location>
        <topology evidence="2">Peripheral membrane protein</topology>
        <orientation evidence="2">Lumenal side</orientation>
    </subcellularLocation>
</comment>
<evidence type="ECO:0000256" key="7">
    <source>
        <dbReference type="ARBA" id="ARBA00022729"/>
    </source>
</evidence>
<dbReference type="Pfam" id="PF04137">
    <property type="entry name" value="ERO1"/>
    <property type="match status" value="1"/>
</dbReference>
<feature type="disulfide bond" description="Redox-active" evidence="18">
    <location>
        <begin position="385"/>
        <end position="388"/>
    </location>
</feature>
<dbReference type="GO" id="GO:0005789">
    <property type="term" value="C:endoplasmic reticulum membrane"/>
    <property type="evidence" value="ECO:0007669"/>
    <property type="project" value="UniProtKB-SubCell"/>
</dbReference>
<evidence type="ECO:0000256" key="8">
    <source>
        <dbReference type="ARBA" id="ARBA00022824"/>
    </source>
</evidence>
<dbReference type="GO" id="GO:0071949">
    <property type="term" value="F:FAD binding"/>
    <property type="evidence" value="ECO:0007669"/>
    <property type="project" value="InterPro"/>
</dbReference>
<evidence type="ECO:0000256" key="17">
    <source>
        <dbReference type="PIRSR" id="PIRSR017205-2"/>
    </source>
</evidence>
<evidence type="ECO:0000256" key="12">
    <source>
        <dbReference type="ARBA" id="ARBA00023136"/>
    </source>
</evidence>
<dbReference type="GO" id="GO:0015035">
    <property type="term" value="F:protein-disulfide reductase activity"/>
    <property type="evidence" value="ECO:0007669"/>
    <property type="project" value="InterPro"/>
</dbReference>
<dbReference type="PROSITE" id="PS51257">
    <property type="entry name" value="PROKAR_LIPOPROTEIN"/>
    <property type="match status" value="1"/>
</dbReference>
<name>A0A7R8W354_9CRUS</name>
<dbReference type="InterPro" id="IPR037192">
    <property type="entry name" value="ERO1-like_sf"/>
</dbReference>
<dbReference type="GO" id="GO:0016972">
    <property type="term" value="F:thiol oxidase activity"/>
    <property type="evidence" value="ECO:0007669"/>
    <property type="project" value="InterPro"/>
</dbReference>
<evidence type="ECO:0000256" key="10">
    <source>
        <dbReference type="ARBA" id="ARBA00022982"/>
    </source>
</evidence>
<keyword evidence="13 18" id="KW-1015">Disulfide bond</keyword>
<keyword evidence="12" id="KW-0472">Membrane</keyword>
<keyword evidence="10" id="KW-0249">Electron transport</keyword>
<evidence type="ECO:0000256" key="3">
    <source>
        <dbReference type="ARBA" id="ARBA00008277"/>
    </source>
</evidence>
<sequence length="466" mass="52615">MTSRADLVTQLVLFALSTSLSGCQECAGSCGLHQDLCQPSTFEEVILSSNQIPDCGCSKDAISHFNSLDVHPRIQALLARDYFRYYRVNFQRPCPFWDDPNMSCGLRDCSVQACAEEDVPQGLLQDCEDLLGAVDPAIGESESADLRMWMEHDREQERFCDIGDEEIERGVFVDLLKNPERFTGYRGDAAHRIWRGIYRENCFFKSGDSLDLSSTNPFSASDTENLCLEERIFYRAISGLHASINVHLSANYPTTSGRPTSLASMLGEEPVWGFNLDEFLTRFSANRTKGRGPGYLDNLFFLYLLELRAVTKAEYLLRNNHFFTGYASLDKETGLAVEELLDVVQAFPDHFNEEVLFASKDAARLRHEFRQHFLNVTRIMDCVGCERCKLWGKLQTQGLGTALKILFASPSDLRRMQLSRNEIVALFNAFGRLSNSIQYVQEAQQILGATSSKCSETPTLRSPSRR</sequence>
<dbReference type="SUPFAM" id="SSF110019">
    <property type="entry name" value="ERO1-like"/>
    <property type="match status" value="1"/>
</dbReference>
<evidence type="ECO:0000256" key="6">
    <source>
        <dbReference type="ARBA" id="ARBA00022630"/>
    </source>
</evidence>
<dbReference type="GO" id="GO:0034975">
    <property type="term" value="P:protein folding in endoplasmic reticulum"/>
    <property type="evidence" value="ECO:0007669"/>
    <property type="project" value="InterPro"/>
</dbReference>
<keyword evidence="5" id="KW-0813">Transport</keyword>
<evidence type="ECO:0000256" key="14">
    <source>
        <dbReference type="ARBA" id="ARBA00023180"/>
    </source>
</evidence>
<evidence type="ECO:0000313" key="19">
    <source>
        <dbReference type="EMBL" id="CAD7223963.1"/>
    </source>
</evidence>
<evidence type="ECO:0000256" key="18">
    <source>
        <dbReference type="PIRSR" id="PIRSR017205-3"/>
    </source>
</evidence>
<reference evidence="19" key="1">
    <citation type="submission" date="2020-11" db="EMBL/GenBank/DDBJ databases">
        <authorList>
            <person name="Tran Van P."/>
        </authorList>
    </citation>
    <scope>NUCLEOTIDE SEQUENCE</scope>
</reference>
<evidence type="ECO:0000256" key="5">
    <source>
        <dbReference type="ARBA" id="ARBA00022448"/>
    </source>
</evidence>
<evidence type="ECO:0000256" key="1">
    <source>
        <dbReference type="ARBA" id="ARBA00001974"/>
    </source>
</evidence>
<feature type="binding site" evidence="17">
    <location>
        <position position="238"/>
    </location>
    <ligand>
        <name>FAD</name>
        <dbReference type="ChEBI" id="CHEBI:57692"/>
    </ligand>
</feature>
<evidence type="ECO:0000256" key="9">
    <source>
        <dbReference type="ARBA" id="ARBA00022827"/>
    </source>
</evidence>
<keyword evidence="7" id="KW-0732">Signal</keyword>
<evidence type="ECO:0000256" key="11">
    <source>
        <dbReference type="ARBA" id="ARBA00023002"/>
    </source>
</evidence>
<dbReference type="PANTHER" id="PTHR12613">
    <property type="entry name" value="ERO1-RELATED"/>
    <property type="match status" value="1"/>
</dbReference>
<dbReference type="EMBL" id="OB660281">
    <property type="protein sequence ID" value="CAD7223963.1"/>
    <property type="molecule type" value="Genomic_DNA"/>
</dbReference>
<comment type="cofactor">
    <cofactor evidence="1 17">
        <name>FAD</name>
        <dbReference type="ChEBI" id="CHEBI:57692"/>
    </cofactor>
</comment>
<keyword evidence="9 17" id="KW-0274">FAD</keyword>
<dbReference type="AlphaFoldDB" id="A0A7R8W354"/>
<comment type="similarity">
    <text evidence="3">Belongs to the EROs family.</text>
</comment>
<evidence type="ECO:0000256" key="4">
    <source>
        <dbReference type="ARBA" id="ARBA00011802"/>
    </source>
</evidence>
<evidence type="ECO:0000256" key="13">
    <source>
        <dbReference type="ARBA" id="ARBA00023157"/>
    </source>
</evidence>
<feature type="binding site" evidence="17">
    <location>
        <position position="181"/>
    </location>
    <ligand>
        <name>FAD</name>
        <dbReference type="ChEBI" id="CHEBI:57692"/>
    </ligand>
</feature>
<dbReference type="OrthoDB" id="269384at2759"/>
<feature type="binding site" evidence="17">
    <location>
        <position position="241"/>
    </location>
    <ligand>
        <name>FAD</name>
        <dbReference type="ChEBI" id="CHEBI:57692"/>
    </ligand>
</feature>
<feature type="active site" evidence="16">
    <location>
        <position position="388"/>
    </location>
</feature>
<evidence type="ECO:0000256" key="15">
    <source>
        <dbReference type="ARBA" id="ARBA00023284"/>
    </source>
</evidence>
<evidence type="ECO:0000256" key="16">
    <source>
        <dbReference type="PIRSR" id="PIRSR017205-1"/>
    </source>
</evidence>
<keyword evidence="6" id="KW-0285">Flavoprotein</keyword>
<feature type="binding site" evidence="17">
    <location>
        <position position="183"/>
    </location>
    <ligand>
        <name>FAD</name>
        <dbReference type="ChEBI" id="CHEBI:57692"/>
    </ligand>
</feature>
<dbReference type="PANTHER" id="PTHR12613:SF0">
    <property type="entry name" value="ERO1-LIKE PROTEIN"/>
    <property type="match status" value="1"/>
</dbReference>